<organism evidence="1 2">
    <name type="scientific">Musa troglodytarum</name>
    <name type="common">fe'i banana</name>
    <dbReference type="NCBI Taxonomy" id="320322"/>
    <lineage>
        <taxon>Eukaryota</taxon>
        <taxon>Viridiplantae</taxon>
        <taxon>Streptophyta</taxon>
        <taxon>Embryophyta</taxon>
        <taxon>Tracheophyta</taxon>
        <taxon>Spermatophyta</taxon>
        <taxon>Magnoliopsida</taxon>
        <taxon>Liliopsida</taxon>
        <taxon>Zingiberales</taxon>
        <taxon>Musaceae</taxon>
        <taxon>Musa</taxon>
    </lineage>
</organism>
<reference evidence="1" key="1">
    <citation type="submission" date="2022-05" db="EMBL/GenBank/DDBJ databases">
        <title>The Musa troglodytarum L. genome provides insights into the mechanism of non-climacteric behaviour and enrichment of carotenoids.</title>
        <authorList>
            <person name="Wang J."/>
        </authorList>
    </citation>
    <scope>NUCLEOTIDE SEQUENCE</scope>
    <source>
        <tissue evidence="1">Leaf</tissue>
    </source>
</reference>
<keyword evidence="2" id="KW-1185">Reference proteome</keyword>
<name>A0A9E7HAB8_9LILI</name>
<accession>A0A9E7HAB8</accession>
<evidence type="ECO:0000313" key="1">
    <source>
        <dbReference type="EMBL" id="URE26367.1"/>
    </source>
</evidence>
<gene>
    <name evidence="1" type="ORF">MUK42_35538</name>
</gene>
<evidence type="ECO:0000313" key="2">
    <source>
        <dbReference type="Proteomes" id="UP001055439"/>
    </source>
</evidence>
<dbReference type="AlphaFoldDB" id="A0A9E7HAB8"/>
<sequence>MPTKIVYPISQLAHVHGYQINPSYDINHVKVHARKHGLRSSKNKKNSPPLTFLTQGDFDSRRTKTWLPAPLQIRDSLTCLPHIVFPKTTGSPNTVFISPVSSES</sequence>
<proteinExistence type="predicted"/>
<dbReference type="OrthoDB" id="785494at2759"/>
<dbReference type="Proteomes" id="UP001055439">
    <property type="component" value="Chromosome 8"/>
</dbReference>
<protein>
    <submittedName>
        <fullName evidence="1">Heavy metal-associated domain containing protein</fullName>
    </submittedName>
</protein>
<dbReference type="EMBL" id="CP097510">
    <property type="protein sequence ID" value="URE26367.1"/>
    <property type="molecule type" value="Genomic_DNA"/>
</dbReference>